<gene>
    <name evidence="1" type="ORF">GGB84_001991</name>
</gene>
<reference evidence="1" key="2">
    <citation type="submission" date="2020-02" db="EMBL/GenBank/DDBJ databases">
        <authorList>
            <consortium name="NCBI Pathogen Detection Project"/>
        </authorList>
    </citation>
    <scope>NUCLEOTIDE SEQUENCE</scope>
    <source>
        <strain evidence="1">1839</strain>
    </source>
</reference>
<dbReference type="AlphaFoldDB" id="A0A765X9F0"/>
<reference evidence="1" key="1">
    <citation type="journal article" date="2018" name="Genome Biol.">
        <title>SKESA: strategic k-mer extension for scrupulous assemblies.</title>
        <authorList>
            <person name="Souvorov A."/>
            <person name="Agarwala R."/>
            <person name="Lipman D.J."/>
        </authorList>
    </citation>
    <scope>NUCLEOTIDE SEQUENCE [LARGE SCALE GENOMIC DNA]</scope>
    <source>
        <strain evidence="1">1839</strain>
    </source>
</reference>
<comment type="caution">
    <text evidence="1">The sequence shown here is derived from an EMBL/GenBank/DDBJ whole genome shotgun (WGS) entry which is preliminary data.</text>
</comment>
<proteinExistence type="predicted"/>
<organism evidence="1">
    <name type="scientific">Escherichia coli</name>
    <dbReference type="NCBI Taxonomy" id="562"/>
    <lineage>
        <taxon>Bacteria</taxon>
        <taxon>Pseudomonadati</taxon>
        <taxon>Pseudomonadota</taxon>
        <taxon>Gammaproteobacteria</taxon>
        <taxon>Enterobacterales</taxon>
        <taxon>Enterobacteriaceae</taxon>
        <taxon>Escherichia</taxon>
    </lineage>
</organism>
<sequence>MAKCSCCGKALNSSIWSEDGKHKSCPLCSVTHGVEHIFRRYPEDFGTTDARVTPSNPDGAQSYCVDCRGVDKGELSPVDLTKQRLCNTVKI</sequence>
<accession>A0A765X9F0</accession>
<name>A0A765X9F0_ECOLX</name>
<dbReference type="EMBL" id="DAAYTU010000010">
    <property type="protein sequence ID" value="HAG5770343.1"/>
    <property type="molecule type" value="Genomic_DNA"/>
</dbReference>
<protein>
    <submittedName>
        <fullName evidence="1">Uncharacterized protein</fullName>
    </submittedName>
</protein>
<evidence type="ECO:0000313" key="1">
    <source>
        <dbReference type="EMBL" id="HAG5770343.1"/>
    </source>
</evidence>